<evidence type="ECO:0000313" key="3">
    <source>
        <dbReference type="Proteomes" id="UP000295344"/>
    </source>
</evidence>
<dbReference type="RefSeq" id="WP_133767386.1">
    <property type="nucleotide sequence ID" value="NZ_BAAARP010000001.1"/>
</dbReference>
<dbReference type="AlphaFoldDB" id="A0A4R7FJC9"/>
<sequence>MNTTTQEQKPAAAERRTSKPADRSTPILPSAIGLVRATAAITRFVVAVGVDLDRRDPIDLEPRILRAA</sequence>
<comment type="caution">
    <text evidence="2">The sequence shown here is derived from an EMBL/GenBank/DDBJ whole genome shotgun (WGS) entry which is preliminary data.</text>
</comment>
<gene>
    <name evidence="2" type="ORF">CLV52_3305</name>
</gene>
<accession>A0A4R7FJC9</accession>
<feature type="region of interest" description="Disordered" evidence="1">
    <location>
        <begin position="1"/>
        <end position="26"/>
    </location>
</feature>
<evidence type="ECO:0000313" key="2">
    <source>
        <dbReference type="EMBL" id="TDS76185.1"/>
    </source>
</evidence>
<dbReference type="Proteomes" id="UP000295344">
    <property type="component" value="Unassembled WGS sequence"/>
</dbReference>
<feature type="compositionally biased region" description="Basic and acidic residues" evidence="1">
    <location>
        <begin position="12"/>
        <end position="22"/>
    </location>
</feature>
<evidence type="ECO:0000256" key="1">
    <source>
        <dbReference type="SAM" id="MobiDB-lite"/>
    </source>
</evidence>
<organism evidence="2 3">
    <name type="scientific">Amnibacterium kyonggiense</name>
    <dbReference type="NCBI Taxonomy" id="595671"/>
    <lineage>
        <taxon>Bacteria</taxon>
        <taxon>Bacillati</taxon>
        <taxon>Actinomycetota</taxon>
        <taxon>Actinomycetes</taxon>
        <taxon>Micrococcales</taxon>
        <taxon>Microbacteriaceae</taxon>
        <taxon>Amnibacterium</taxon>
    </lineage>
</organism>
<keyword evidence="3" id="KW-1185">Reference proteome</keyword>
<dbReference type="EMBL" id="SOAM01000003">
    <property type="protein sequence ID" value="TDS76185.1"/>
    <property type="molecule type" value="Genomic_DNA"/>
</dbReference>
<proteinExistence type="predicted"/>
<protein>
    <submittedName>
        <fullName evidence="2">Uncharacterized protein</fullName>
    </submittedName>
</protein>
<reference evidence="2 3" key="1">
    <citation type="submission" date="2019-03" db="EMBL/GenBank/DDBJ databases">
        <title>Genomic Encyclopedia of Archaeal and Bacterial Type Strains, Phase II (KMG-II): from individual species to whole genera.</title>
        <authorList>
            <person name="Goeker M."/>
        </authorList>
    </citation>
    <scope>NUCLEOTIDE SEQUENCE [LARGE SCALE GENOMIC DNA]</scope>
    <source>
        <strain evidence="2 3">DSM 24782</strain>
    </source>
</reference>
<name>A0A4R7FJC9_9MICO</name>